<feature type="coiled-coil region" evidence="4">
    <location>
        <begin position="209"/>
        <end position="236"/>
    </location>
</feature>
<keyword evidence="2" id="KW-0862">Zinc</keyword>
<dbReference type="InterPro" id="IPR001304">
    <property type="entry name" value="C-type_lectin-like"/>
</dbReference>
<dbReference type="PROSITE" id="PS50041">
    <property type="entry name" value="C_TYPE_LECTIN_2"/>
    <property type="match status" value="1"/>
</dbReference>
<dbReference type="PROSITE" id="PS50119">
    <property type="entry name" value="ZF_BBOX"/>
    <property type="match status" value="1"/>
</dbReference>
<dbReference type="Gene3D" id="3.10.100.10">
    <property type="entry name" value="Mannose-Binding Protein A, subunit A"/>
    <property type="match status" value="1"/>
</dbReference>
<sequence length="368" mass="42699">MAAQSCVNVAQSAFVCQLCDHNKVEWKCEECGIFLCSRCKEKIHPRLKSSEKHRIVSIQDIWKNNEPWNYGKMTRVEADTLLKKYKHMGDGAFLVRESRTLTGNYILSILIKDETVHLRIHTKEESGQLKYDFNGNLFDSLDNYIEFLKHDSSDKSSNNPFMWMMIKQIDRTETRLNKVHTLSHKNHVAINSLKGMLEKHDVTDIESKVQSLEDCCKKQKTQITSLESNVSTQKRECHRTCPQDWMRYMGHCYLFVYKKVTWNTAKNECKQKGGYLVKVENAADNSWLILALNAEVWIGLSDIQTEGQWRWTSDNIGISFSYWLSHRPNGGRGENCVNYCKAICGQNAYGWNDLSCNYQLGYVCEKQN</sequence>
<accession>A0A8S3QZB4</accession>
<reference evidence="8" key="1">
    <citation type="submission" date="2021-03" db="EMBL/GenBank/DDBJ databases">
        <authorList>
            <person name="Bekaert M."/>
        </authorList>
    </citation>
    <scope>NUCLEOTIDE SEQUENCE</scope>
</reference>
<dbReference type="PANTHER" id="PTHR22803">
    <property type="entry name" value="MANNOSE, PHOSPHOLIPASE, LECTIN RECEPTOR RELATED"/>
    <property type="match status" value="1"/>
</dbReference>
<evidence type="ECO:0000256" key="3">
    <source>
        <dbReference type="PROSITE-ProRule" id="PRU00191"/>
    </source>
</evidence>
<keyword evidence="4" id="KW-0175">Coiled coil</keyword>
<dbReference type="GO" id="GO:0008270">
    <property type="term" value="F:zinc ion binding"/>
    <property type="evidence" value="ECO:0007669"/>
    <property type="project" value="UniProtKB-KW"/>
</dbReference>
<dbReference type="Pfam" id="PF00059">
    <property type="entry name" value="Lectin_C"/>
    <property type="match status" value="1"/>
</dbReference>
<dbReference type="InterPro" id="IPR000315">
    <property type="entry name" value="Znf_B-box"/>
</dbReference>
<dbReference type="PROSITE" id="PS50001">
    <property type="entry name" value="SH2"/>
    <property type="match status" value="1"/>
</dbReference>
<feature type="domain" description="SH2" evidence="5">
    <location>
        <begin position="68"/>
        <end position="169"/>
    </location>
</feature>
<evidence type="ECO:0000259" key="5">
    <source>
        <dbReference type="PROSITE" id="PS50001"/>
    </source>
</evidence>
<evidence type="ECO:0000313" key="9">
    <source>
        <dbReference type="Proteomes" id="UP000683360"/>
    </source>
</evidence>
<keyword evidence="2" id="KW-0479">Metal-binding</keyword>
<dbReference type="PROSITE" id="PS00615">
    <property type="entry name" value="C_TYPE_LECTIN_1"/>
    <property type="match status" value="1"/>
</dbReference>
<dbReference type="CDD" id="cd00037">
    <property type="entry name" value="CLECT"/>
    <property type="match status" value="1"/>
</dbReference>
<dbReference type="Gene3D" id="3.30.160.60">
    <property type="entry name" value="Classic Zinc Finger"/>
    <property type="match status" value="1"/>
</dbReference>
<dbReference type="SMART" id="SM00034">
    <property type="entry name" value="CLECT"/>
    <property type="match status" value="1"/>
</dbReference>
<dbReference type="Proteomes" id="UP000683360">
    <property type="component" value="Unassembled WGS sequence"/>
</dbReference>
<proteinExistence type="predicted"/>
<dbReference type="InterPro" id="IPR036860">
    <property type="entry name" value="SH2_dom_sf"/>
</dbReference>
<dbReference type="InterPro" id="IPR016187">
    <property type="entry name" value="CTDL_fold"/>
</dbReference>
<gene>
    <name evidence="8" type="ORF">MEDL_14863</name>
</gene>
<dbReference type="SMART" id="SM00252">
    <property type="entry name" value="SH2"/>
    <property type="match status" value="1"/>
</dbReference>
<evidence type="ECO:0000259" key="6">
    <source>
        <dbReference type="PROSITE" id="PS50041"/>
    </source>
</evidence>
<dbReference type="InterPro" id="IPR016186">
    <property type="entry name" value="C-type_lectin-like/link_sf"/>
</dbReference>
<dbReference type="SUPFAM" id="SSF56436">
    <property type="entry name" value="C-type lectin-like"/>
    <property type="match status" value="1"/>
</dbReference>
<evidence type="ECO:0000256" key="2">
    <source>
        <dbReference type="PROSITE-ProRule" id="PRU00024"/>
    </source>
</evidence>
<dbReference type="InterPro" id="IPR050111">
    <property type="entry name" value="C-type_lectin/snaclec_domain"/>
</dbReference>
<protein>
    <submittedName>
        <fullName evidence="8">Uncharacterized protein</fullName>
    </submittedName>
</protein>
<evidence type="ECO:0000256" key="1">
    <source>
        <dbReference type="ARBA" id="ARBA00023157"/>
    </source>
</evidence>
<feature type="domain" description="C-type lectin" evidence="6">
    <location>
        <begin position="248"/>
        <end position="365"/>
    </location>
</feature>
<keyword evidence="1" id="KW-1015">Disulfide bond</keyword>
<dbReference type="OrthoDB" id="8815311at2759"/>
<dbReference type="CDD" id="cd19757">
    <property type="entry name" value="Bbox1"/>
    <property type="match status" value="1"/>
</dbReference>
<evidence type="ECO:0000256" key="4">
    <source>
        <dbReference type="SAM" id="Coils"/>
    </source>
</evidence>
<feature type="domain" description="B box-type" evidence="7">
    <location>
        <begin position="11"/>
        <end position="58"/>
    </location>
</feature>
<dbReference type="InterPro" id="IPR018378">
    <property type="entry name" value="C-type_lectin_CS"/>
</dbReference>
<evidence type="ECO:0000259" key="7">
    <source>
        <dbReference type="PROSITE" id="PS50119"/>
    </source>
</evidence>
<comment type="caution">
    <text evidence="8">The sequence shown here is derived from an EMBL/GenBank/DDBJ whole genome shotgun (WGS) entry which is preliminary data.</text>
</comment>
<keyword evidence="9" id="KW-1185">Reference proteome</keyword>
<dbReference type="Pfam" id="PF00017">
    <property type="entry name" value="SH2"/>
    <property type="match status" value="1"/>
</dbReference>
<keyword evidence="3" id="KW-0727">SH2 domain</keyword>
<organism evidence="8 9">
    <name type="scientific">Mytilus edulis</name>
    <name type="common">Blue mussel</name>
    <dbReference type="NCBI Taxonomy" id="6550"/>
    <lineage>
        <taxon>Eukaryota</taxon>
        <taxon>Metazoa</taxon>
        <taxon>Spiralia</taxon>
        <taxon>Lophotrochozoa</taxon>
        <taxon>Mollusca</taxon>
        <taxon>Bivalvia</taxon>
        <taxon>Autobranchia</taxon>
        <taxon>Pteriomorphia</taxon>
        <taxon>Mytilida</taxon>
        <taxon>Mytiloidea</taxon>
        <taxon>Mytilidae</taxon>
        <taxon>Mytilinae</taxon>
        <taxon>Mytilus</taxon>
    </lineage>
</organism>
<dbReference type="AlphaFoldDB" id="A0A8S3QZB4"/>
<dbReference type="Pfam" id="PF22586">
    <property type="entry name" value="ANCHR-like_BBOX"/>
    <property type="match status" value="1"/>
</dbReference>
<dbReference type="EMBL" id="CAJPWZ010000735">
    <property type="protein sequence ID" value="CAG2200190.1"/>
    <property type="molecule type" value="Genomic_DNA"/>
</dbReference>
<evidence type="ECO:0000313" key="8">
    <source>
        <dbReference type="EMBL" id="CAG2200190.1"/>
    </source>
</evidence>
<dbReference type="InterPro" id="IPR000980">
    <property type="entry name" value="SH2"/>
</dbReference>
<dbReference type="PRINTS" id="PR00401">
    <property type="entry name" value="SH2DOMAIN"/>
</dbReference>
<dbReference type="SUPFAM" id="SSF55550">
    <property type="entry name" value="SH2 domain"/>
    <property type="match status" value="1"/>
</dbReference>
<dbReference type="Gene3D" id="3.30.505.10">
    <property type="entry name" value="SH2 domain"/>
    <property type="match status" value="1"/>
</dbReference>
<keyword evidence="2" id="KW-0863">Zinc-finger</keyword>
<name>A0A8S3QZB4_MYTED</name>